<dbReference type="AlphaFoldDB" id="A0A392PKI6"/>
<keyword evidence="2" id="KW-1185">Reference proteome</keyword>
<evidence type="ECO:0000313" key="1">
    <source>
        <dbReference type="EMBL" id="MCI12591.1"/>
    </source>
</evidence>
<proteinExistence type="predicted"/>
<dbReference type="PANTHER" id="PTHR47481:SF30">
    <property type="entry name" value="CCHC-TYPE DOMAIN-CONTAINING PROTEIN"/>
    <property type="match status" value="1"/>
</dbReference>
<sequence length="225" mass="25607">MTPNQPQPVQFAHKLSIKLTESNFLLWIQQVEGVILANKLHRFVANPNIPPKFNSEADRALNNVTAEYERWIVQDQMLFTWMLASLSEAILPRVIGCKHSHQVWDKIHKHFHSIMKARVRQLRSELKTTKKGTRTISEYVLRIKAIVDSLIAIGDPISDQEHADAILEGLPEEFNPFVMMIYSRPDSLAISDIEALLLVQEAQLDKFRNDLQAPAISANVAYTAS</sequence>
<dbReference type="EMBL" id="LXQA010084814">
    <property type="protein sequence ID" value="MCI12591.1"/>
    <property type="molecule type" value="Genomic_DNA"/>
</dbReference>
<dbReference type="PANTHER" id="PTHR47481">
    <property type="match status" value="1"/>
</dbReference>
<organism evidence="1 2">
    <name type="scientific">Trifolium medium</name>
    <dbReference type="NCBI Taxonomy" id="97028"/>
    <lineage>
        <taxon>Eukaryota</taxon>
        <taxon>Viridiplantae</taxon>
        <taxon>Streptophyta</taxon>
        <taxon>Embryophyta</taxon>
        <taxon>Tracheophyta</taxon>
        <taxon>Spermatophyta</taxon>
        <taxon>Magnoliopsida</taxon>
        <taxon>eudicotyledons</taxon>
        <taxon>Gunneridae</taxon>
        <taxon>Pentapetalae</taxon>
        <taxon>rosids</taxon>
        <taxon>fabids</taxon>
        <taxon>Fabales</taxon>
        <taxon>Fabaceae</taxon>
        <taxon>Papilionoideae</taxon>
        <taxon>50 kb inversion clade</taxon>
        <taxon>NPAAA clade</taxon>
        <taxon>Hologalegina</taxon>
        <taxon>IRL clade</taxon>
        <taxon>Trifolieae</taxon>
        <taxon>Trifolium</taxon>
    </lineage>
</organism>
<feature type="non-terminal residue" evidence="1">
    <location>
        <position position="225"/>
    </location>
</feature>
<accession>A0A392PKI6</accession>
<comment type="caution">
    <text evidence="1">The sequence shown here is derived from an EMBL/GenBank/DDBJ whole genome shotgun (WGS) entry which is preliminary data.</text>
</comment>
<dbReference type="Pfam" id="PF14223">
    <property type="entry name" value="Retrotran_gag_2"/>
    <property type="match status" value="1"/>
</dbReference>
<dbReference type="Proteomes" id="UP000265520">
    <property type="component" value="Unassembled WGS sequence"/>
</dbReference>
<name>A0A392PKI6_9FABA</name>
<evidence type="ECO:0000313" key="2">
    <source>
        <dbReference type="Proteomes" id="UP000265520"/>
    </source>
</evidence>
<reference evidence="1 2" key="1">
    <citation type="journal article" date="2018" name="Front. Plant Sci.">
        <title>Red Clover (Trifolium pratense) and Zigzag Clover (T. medium) - A Picture of Genomic Similarities and Differences.</title>
        <authorList>
            <person name="Dluhosova J."/>
            <person name="Istvanek J."/>
            <person name="Nedelnik J."/>
            <person name="Repkova J."/>
        </authorList>
    </citation>
    <scope>NUCLEOTIDE SEQUENCE [LARGE SCALE GENOMIC DNA]</scope>
    <source>
        <strain evidence="2">cv. 10/8</strain>
        <tissue evidence="1">Leaf</tissue>
    </source>
</reference>
<protein>
    <submittedName>
        <fullName evidence="1">Retrovirus-related Pol polyprotein from transposon TNT 1-99</fullName>
    </submittedName>
</protein>